<sequence length="291" mass="31213">MLAGKATTSGTGNAAGAPQFVSLDQLAALLQEMNHLPVQGSTNGPGNCLAEDGVNWPDWDAAITATITRVFEFKVYLVTNELDPSHDQAALTGVLVEHSIHPTLVASVWGKTGQAAFHVLQKLNVDWEETLEELAVGIMRADNCWVMVLQVRALGGGLPPQEAKKAPGLLKKPQALATVASVKRQPGRKEQGLINSGATDSVTNNVLFFTSMSPVSMSLIFASTDQFPVRQIGDVLLLTQYGRLKISNVLYCPNCQNDNTVAMHSAEIVMRSICDEIRSDVNSNSQAQGTT</sequence>
<proteinExistence type="predicted"/>
<protein>
    <recommendedName>
        <fullName evidence="1">Retrovirus-related Pol polyprotein from transposon TNT 1-94-like beta-barrel domain-containing protein</fullName>
    </recommendedName>
</protein>
<evidence type="ECO:0000313" key="3">
    <source>
        <dbReference type="Proteomes" id="UP000235388"/>
    </source>
</evidence>
<accession>A0A2N5UR94</accession>
<dbReference type="OrthoDB" id="2518128at2759"/>
<keyword evidence="3" id="KW-1185">Reference proteome</keyword>
<evidence type="ECO:0000259" key="1">
    <source>
        <dbReference type="Pfam" id="PF22936"/>
    </source>
</evidence>
<dbReference type="AlphaFoldDB" id="A0A2N5UR94"/>
<gene>
    <name evidence="2" type="ORF">PCANC_18256</name>
</gene>
<comment type="caution">
    <text evidence="2">The sequence shown here is derived from an EMBL/GenBank/DDBJ whole genome shotgun (WGS) entry which is preliminary data.</text>
</comment>
<dbReference type="EMBL" id="PGCJ01000185">
    <property type="protein sequence ID" value="PLW40167.1"/>
    <property type="molecule type" value="Genomic_DNA"/>
</dbReference>
<dbReference type="Proteomes" id="UP000235388">
    <property type="component" value="Unassembled WGS sequence"/>
</dbReference>
<evidence type="ECO:0000313" key="2">
    <source>
        <dbReference type="EMBL" id="PLW40167.1"/>
    </source>
</evidence>
<reference evidence="2 3" key="1">
    <citation type="submission" date="2017-11" db="EMBL/GenBank/DDBJ databases">
        <title>De novo assembly and phasing of dikaryotic genomes from two isolates of Puccinia coronata f. sp. avenae, the causal agent of oat crown rust.</title>
        <authorList>
            <person name="Miller M.E."/>
            <person name="Zhang Y."/>
            <person name="Omidvar V."/>
            <person name="Sperschneider J."/>
            <person name="Schwessinger B."/>
            <person name="Raley C."/>
            <person name="Palmer J.M."/>
            <person name="Garnica D."/>
            <person name="Upadhyaya N."/>
            <person name="Rathjen J."/>
            <person name="Taylor J.M."/>
            <person name="Park R.F."/>
            <person name="Dodds P.N."/>
            <person name="Hirsch C.D."/>
            <person name="Kianian S.F."/>
            <person name="Figueroa M."/>
        </authorList>
    </citation>
    <scope>NUCLEOTIDE SEQUENCE [LARGE SCALE GENOMIC DNA]</scope>
    <source>
        <strain evidence="2">12NC29</strain>
    </source>
</reference>
<name>A0A2N5UR94_9BASI</name>
<feature type="domain" description="Retrovirus-related Pol polyprotein from transposon TNT 1-94-like beta-barrel" evidence="1">
    <location>
        <begin position="194"/>
        <end position="257"/>
    </location>
</feature>
<dbReference type="InterPro" id="IPR054722">
    <property type="entry name" value="PolX-like_BBD"/>
</dbReference>
<organism evidence="2 3">
    <name type="scientific">Puccinia coronata f. sp. avenae</name>
    <dbReference type="NCBI Taxonomy" id="200324"/>
    <lineage>
        <taxon>Eukaryota</taxon>
        <taxon>Fungi</taxon>
        <taxon>Dikarya</taxon>
        <taxon>Basidiomycota</taxon>
        <taxon>Pucciniomycotina</taxon>
        <taxon>Pucciniomycetes</taxon>
        <taxon>Pucciniales</taxon>
        <taxon>Pucciniaceae</taxon>
        <taxon>Puccinia</taxon>
    </lineage>
</organism>
<dbReference type="Pfam" id="PF22936">
    <property type="entry name" value="Pol_BBD"/>
    <property type="match status" value="1"/>
</dbReference>